<protein>
    <recommendedName>
        <fullName evidence="9">Rhamnose binding lectin</fullName>
    </recommendedName>
</protein>
<dbReference type="InterPro" id="IPR000922">
    <property type="entry name" value="Lectin_gal-bd_dom"/>
</dbReference>
<feature type="domain" description="SUEL-type lectin" evidence="5">
    <location>
        <begin position="212"/>
        <end position="302"/>
    </location>
</feature>
<evidence type="ECO:0000259" key="6">
    <source>
        <dbReference type="PROSITE" id="PS50287"/>
    </source>
</evidence>
<comment type="caution">
    <text evidence="7">The sequence shown here is derived from an EMBL/GenBank/DDBJ whole genome shotgun (WGS) entry which is preliminary data.</text>
</comment>
<keyword evidence="2" id="KW-0430">Lectin</keyword>
<sequence length="401" mass="44337">MRMQKHEHITLILYTLHWLPVLRIEHKVLLHIHHCLQGEAHTYLTELLTHTSARTRSGQQHQEGVIEVQAALYGRMNKETCSEGWTDNLSNISCSYEGAKDLLKSCEGEKVCEVEINNFPDDPYQGQVIHVNSAECGRRDSTTCSTGHPPSELQNTNCVLSVTERAAQICNGRNSCSIRASNSRFGDPCGGTYKYLKIGYVCNNTCDLTSVGCEHDIVSLSCDQGQVIDVTSASYGRRDSSTCSAGRPEDQLQNTNCERSVTDRVAEMCNFQSSCSVRASNSEFGDPCVGTFKYLKSTYDCVSKPSHLTSVGCEHDTAFLRCDQGQVISVTSAYYGRRDTTTCSAGRPWDQLTNINCELSVTDKVAQMCNNRNSCSVSASNSEFGDPCVGTFKYLKIIYCC</sequence>
<feature type="domain" description="SUEL-type lectin" evidence="5">
    <location>
        <begin position="312"/>
        <end position="401"/>
    </location>
</feature>
<proteinExistence type="predicted"/>
<evidence type="ECO:0000256" key="2">
    <source>
        <dbReference type="ARBA" id="ARBA00022734"/>
    </source>
</evidence>
<dbReference type="FunFam" id="2.60.120.740:FF:000003">
    <property type="entry name" value="Protein eva-1 homolog C"/>
    <property type="match status" value="2"/>
</dbReference>
<feature type="domain" description="SRCR" evidence="6">
    <location>
        <begin position="53"/>
        <end position="171"/>
    </location>
</feature>
<keyword evidence="3" id="KW-0677">Repeat</keyword>
<dbReference type="Pfam" id="PF02140">
    <property type="entry name" value="SUEL_Lectin"/>
    <property type="match status" value="3"/>
</dbReference>
<reference evidence="8" key="1">
    <citation type="submission" date="2024-04" db="EMBL/GenBank/DDBJ databases">
        <title>Salinicola lusitanus LLJ914,a marine bacterium isolated from the Okinawa Trough.</title>
        <authorList>
            <person name="Li J."/>
        </authorList>
    </citation>
    <scope>NUCLEOTIDE SEQUENCE [LARGE SCALE GENOMIC DNA]</scope>
</reference>
<evidence type="ECO:0000259" key="5">
    <source>
        <dbReference type="PROSITE" id="PS50228"/>
    </source>
</evidence>
<dbReference type="InterPro" id="IPR043159">
    <property type="entry name" value="Lectin_gal-bd_sf"/>
</dbReference>
<evidence type="ECO:0008006" key="9">
    <source>
        <dbReference type="Google" id="ProtNLM"/>
    </source>
</evidence>
<keyword evidence="8" id="KW-1185">Reference proteome</keyword>
<comment type="caution">
    <text evidence="4">Lacks conserved residue(s) required for the propagation of feature annotation.</text>
</comment>
<evidence type="ECO:0000256" key="4">
    <source>
        <dbReference type="PROSITE-ProRule" id="PRU00196"/>
    </source>
</evidence>
<gene>
    <name evidence="7" type="ORF">WMY93_006846</name>
</gene>
<keyword evidence="1" id="KW-0348">Hemagglutinin</keyword>
<evidence type="ECO:0000256" key="1">
    <source>
        <dbReference type="ARBA" id="ARBA00022546"/>
    </source>
</evidence>
<dbReference type="GO" id="GO:0016020">
    <property type="term" value="C:membrane"/>
    <property type="evidence" value="ECO:0007669"/>
    <property type="project" value="InterPro"/>
</dbReference>
<dbReference type="GO" id="GO:0030246">
    <property type="term" value="F:carbohydrate binding"/>
    <property type="evidence" value="ECO:0007669"/>
    <property type="project" value="UniProtKB-KW"/>
</dbReference>
<evidence type="ECO:0000256" key="3">
    <source>
        <dbReference type="ARBA" id="ARBA00022737"/>
    </source>
</evidence>
<dbReference type="AlphaFoldDB" id="A0AAW0PPR6"/>
<name>A0AAW0PPR6_9GOBI</name>
<dbReference type="PROSITE" id="PS50228">
    <property type="entry name" value="SUEL_LECTIN"/>
    <property type="match status" value="3"/>
</dbReference>
<dbReference type="Proteomes" id="UP001460270">
    <property type="component" value="Unassembled WGS sequence"/>
</dbReference>
<dbReference type="EMBL" id="JBBPFD010000004">
    <property type="protein sequence ID" value="KAK7930451.1"/>
    <property type="molecule type" value="Genomic_DNA"/>
</dbReference>
<dbReference type="Gene3D" id="2.60.120.740">
    <property type="match status" value="4"/>
</dbReference>
<accession>A0AAW0PPR6</accession>
<evidence type="ECO:0000313" key="7">
    <source>
        <dbReference type="EMBL" id="KAK7930451.1"/>
    </source>
</evidence>
<organism evidence="7 8">
    <name type="scientific">Mugilogobius chulae</name>
    <name type="common">yellowstripe goby</name>
    <dbReference type="NCBI Taxonomy" id="88201"/>
    <lineage>
        <taxon>Eukaryota</taxon>
        <taxon>Metazoa</taxon>
        <taxon>Chordata</taxon>
        <taxon>Craniata</taxon>
        <taxon>Vertebrata</taxon>
        <taxon>Euteleostomi</taxon>
        <taxon>Actinopterygii</taxon>
        <taxon>Neopterygii</taxon>
        <taxon>Teleostei</taxon>
        <taxon>Neoteleostei</taxon>
        <taxon>Acanthomorphata</taxon>
        <taxon>Gobiaria</taxon>
        <taxon>Gobiiformes</taxon>
        <taxon>Gobioidei</taxon>
        <taxon>Gobiidae</taxon>
        <taxon>Gobionellinae</taxon>
        <taxon>Mugilogobius</taxon>
    </lineage>
</organism>
<dbReference type="InterPro" id="IPR001190">
    <property type="entry name" value="SRCR"/>
</dbReference>
<feature type="domain" description="SUEL-type lectin" evidence="5">
    <location>
        <begin position="105"/>
        <end position="203"/>
    </location>
</feature>
<dbReference type="PANTHER" id="PTHR46780">
    <property type="entry name" value="PROTEIN EVA-1"/>
    <property type="match status" value="1"/>
</dbReference>
<dbReference type="PROSITE" id="PS50287">
    <property type="entry name" value="SRCR_2"/>
    <property type="match status" value="1"/>
</dbReference>
<evidence type="ECO:0000313" key="8">
    <source>
        <dbReference type="Proteomes" id="UP001460270"/>
    </source>
</evidence>